<dbReference type="RefSeq" id="WP_051601068.1">
    <property type="nucleotide sequence ID" value="NZ_AWFF01000024.1"/>
</dbReference>
<evidence type="ECO:0000313" key="5">
    <source>
        <dbReference type="Proteomes" id="UP000027037"/>
    </source>
</evidence>
<dbReference type="Gene3D" id="1.25.40.10">
    <property type="entry name" value="Tetratricopeptide repeat domain"/>
    <property type="match status" value="1"/>
</dbReference>
<keyword evidence="2" id="KW-0677">Repeat</keyword>
<dbReference type="PANTHER" id="PTHR13891:SF1">
    <property type="entry name" value="CYTOCHROME C OXIDASE ASSEMBLY FACTOR 7"/>
    <property type="match status" value="1"/>
</dbReference>
<keyword evidence="3" id="KW-0732">Signal</keyword>
<dbReference type="EMBL" id="AWFF01000024">
    <property type="protein sequence ID" value="KCZ56372.1"/>
    <property type="molecule type" value="Genomic_DNA"/>
</dbReference>
<accession>A0A062UDG2</accession>
<dbReference type="InterPro" id="IPR006597">
    <property type="entry name" value="Sel1-like"/>
</dbReference>
<protein>
    <submittedName>
        <fullName evidence="4">Uncharacterized protein</fullName>
    </submittedName>
</protein>
<organism evidence="4 5">
    <name type="scientific">Hyphomonas beringensis</name>
    <dbReference type="NCBI Taxonomy" id="1280946"/>
    <lineage>
        <taxon>Bacteria</taxon>
        <taxon>Pseudomonadati</taxon>
        <taxon>Pseudomonadota</taxon>
        <taxon>Alphaproteobacteria</taxon>
        <taxon>Hyphomonadales</taxon>
        <taxon>Hyphomonadaceae</taxon>
        <taxon>Hyphomonas</taxon>
    </lineage>
</organism>
<dbReference type="Pfam" id="PF08238">
    <property type="entry name" value="Sel1"/>
    <property type="match status" value="3"/>
</dbReference>
<dbReference type="InterPro" id="IPR040239">
    <property type="entry name" value="HcpB-like"/>
</dbReference>
<dbReference type="OrthoDB" id="7617927at2"/>
<sequence length="199" mass="21390">MRIAATALSILVLAGAALPAAAQYGDVKRTQAEIALEEATASLEGNRVARSDAITACAARDYDACFRLGDMYRRGLGGLQDYEKAAEVYRKSCNGKNGEGCAGLAYLTTHGRGVDADPAKARVLYEKACDYGELSGCAAYGNMLYTGQGGSKNVAKGQRLLQDACDQDYEWACDRLTGLGAYQPDDDTWQRLKDAKSRY</sequence>
<evidence type="ECO:0000313" key="4">
    <source>
        <dbReference type="EMBL" id="KCZ56372.1"/>
    </source>
</evidence>
<comment type="caution">
    <text evidence="4">The sequence shown here is derived from an EMBL/GenBank/DDBJ whole genome shotgun (WGS) entry which is preliminary data.</text>
</comment>
<dbReference type="Proteomes" id="UP000027037">
    <property type="component" value="Unassembled WGS sequence"/>
</dbReference>
<gene>
    <name evidence="4" type="ORF">HY29_08760</name>
</gene>
<feature type="chain" id="PRO_5039917057" evidence="3">
    <location>
        <begin position="23"/>
        <end position="199"/>
    </location>
</feature>
<keyword evidence="5" id="KW-1185">Reference proteome</keyword>
<evidence type="ECO:0000256" key="3">
    <source>
        <dbReference type="SAM" id="SignalP"/>
    </source>
</evidence>
<name>A0A062UDG2_9PROT</name>
<dbReference type="eggNOG" id="COG0790">
    <property type="taxonomic scope" value="Bacteria"/>
</dbReference>
<reference evidence="4 5" key="1">
    <citation type="journal article" date="2014" name="Antonie Van Leeuwenhoek">
        <title>Hyphomonas beringensis sp. nov. and Hyphomonas chukchiensis sp. nov., isolated from surface seawater of the Bering Sea and Chukchi Sea.</title>
        <authorList>
            <person name="Li C."/>
            <person name="Lai Q."/>
            <person name="Li G."/>
            <person name="Dong C."/>
            <person name="Wang J."/>
            <person name="Liao Y."/>
            <person name="Shao Z."/>
        </authorList>
    </citation>
    <scope>NUCLEOTIDE SEQUENCE [LARGE SCALE GENOMIC DNA]</scope>
    <source>
        <strain evidence="4 5">25B14_1</strain>
    </source>
</reference>
<dbReference type="SUPFAM" id="SSF81901">
    <property type="entry name" value="HCP-like"/>
    <property type="match status" value="1"/>
</dbReference>
<comment type="similarity">
    <text evidence="1">Belongs to the hcp beta-lactamase family.</text>
</comment>
<proteinExistence type="inferred from homology"/>
<dbReference type="PANTHER" id="PTHR13891">
    <property type="entry name" value="CYTOCHROME C OXIDASE ASSEMBLY FACTOR 7"/>
    <property type="match status" value="1"/>
</dbReference>
<dbReference type="PATRIC" id="fig|1280946.3.peg.547"/>
<feature type="signal peptide" evidence="3">
    <location>
        <begin position="1"/>
        <end position="22"/>
    </location>
</feature>
<evidence type="ECO:0000256" key="1">
    <source>
        <dbReference type="ARBA" id="ARBA00008486"/>
    </source>
</evidence>
<dbReference type="SMART" id="SM00671">
    <property type="entry name" value="SEL1"/>
    <property type="match status" value="3"/>
</dbReference>
<evidence type="ECO:0000256" key="2">
    <source>
        <dbReference type="ARBA" id="ARBA00022737"/>
    </source>
</evidence>
<dbReference type="STRING" id="1280946.HY29_08760"/>
<dbReference type="InterPro" id="IPR011990">
    <property type="entry name" value="TPR-like_helical_dom_sf"/>
</dbReference>
<dbReference type="AlphaFoldDB" id="A0A062UDG2"/>